<proteinExistence type="predicted"/>
<accession>A0ABD1BMS5</accession>
<sequence length="89" mass="10213">MIWVSRVREWEGFIEHVMVGDATDLIMGIHNVQILYLSGSTIEVLTFCCKAIPMFNNLTHLTIESNTKFGWDSLLILLKKCPNLKTLIF</sequence>
<protein>
    <submittedName>
        <fullName evidence="1">F-box/LRR-repeat protein</fullName>
    </submittedName>
</protein>
<keyword evidence="2" id="KW-1185">Reference proteome</keyword>
<dbReference type="InterPro" id="IPR055294">
    <property type="entry name" value="FBL60-like"/>
</dbReference>
<dbReference type="EMBL" id="JBANAX010000211">
    <property type="protein sequence ID" value="KAL1218510.1"/>
    <property type="molecule type" value="Genomic_DNA"/>
</dbReference>
<dbReference type="PANTHER" id="PTHR31293">
    <property type="entry name" value="RNI-LIKE SUPERFAMILY PROTEIN"/>
    <property type="match status" value="1"/>
</dbReference>
<name>A0ABD1BMS5_CARAN</name>
<dbReference type="Proteomes" id="UP001558713">
    <property type="component" value="Unassembled WGS sequence"/>
</dbReference>
<dbReference type="PANTHER" id="PTHR31293:SF12">
    <property type="entry name" value="RNI-LIKE SUPERFAMILY PROTEIN"/>
    <property type="match status" value="1"/>
</dbReference>
<dbReference type="Gene3D" id="3.80.10.10">
    <property type="entry name" value="Ribonuclease Inhibitor"/>
    <property type="match status" value="1"/>
</dbReference>
<dbReference type="InterPro" id="IPR032675">
    <property type="entry name" value="LRR_dom_sf"/>
</dbReference>
<dbReference type="SUPFAM" id="SSF52047">
    <property type="entry name" value="RNI-like"/>
    <property type="match status" value="1"/>
</dbReference>
<dbReference type="AlphaFoldDB" id="A0ABD1BMS5"/>
<comment type="caution">
    <text evidence="1">The sequence shown here is derived from an EMBL/GenBank/DDBJ whole genome shotgun (WGS) entry which is preliminary data.</text>
</comment>
<evidence type="ECO:0000313" key="2">
    <source>
        <dbReference type="Proteomes" id="UP001558713"/>
    </source>
</evidence>
<evidence type="ECO:0000313" key="1">
    <source>
        <dbReference type="EMBL" id="KAL1218510.1"/>
    </source>
</evidence>
<reference evidence="1 2" key="1">
    <citation type="submission" date="2024-04" db="EMBL/GenBank/DDBJ databases">
        <title>Genome assembly C_amara_ONT_v2.</title>
        <authorList>
            <person name="Yant L."/>
            <person name="Moore C."/>
            <person name="Slenker M."/>
        </authorList>
    </citation>
    <scope>NUCLEOTIDE SEQUENCE [LARGE SCALE GENOMIC DNA]</scope>
    <source>
        <tissue evidence="1">Leaf</tissue>
    </source>
</reference>
<organism evidence="1 2">
    <name type="scientific">Cardamine amara subsp. amara</name>
    <dbReference type="NCBI Taxonomy" id="228776"/>
    <lineage>
        <taxon>Eukaryota</taxon>
        <taxon>Viridiplantae</taxon>
        <taxon>Streptophyta</taxon>
        <taxon>Embryophyta</taxon>
        <taxon>Tracheophyta</taxon>
        <taxon>Spermatophyta</taxon>
        <taxon>Magnoliopsida</taxon>
        <taxon>eudicotyledons</taxon>
        <taxon>Gunneridae</taxon>
        <taxon>Pentapetalae</taxon>
        <taxon>rosids</taxon>
        <taxon>malvids</taxon>
        <taxon>Brassicales</taxon>
        <taxon>Brassicaceae</taxon>
        <taxon>Cardamineae</taxon>
        <taxon>Cardamine</taxon>
    </lineage>
</organism>
<gene>
    <name evidence="1" type="ORF">V5N11_001677</name>
</gene>